<evidence type="ECO:0000313" key="19">
    <source>
        <dbReference type="Proteomes" id="UP001652432"/>
    </source>
</evidence>
<evidence type="ECO:0000256" key="12">
    <source>
        <dbReference type="ARBA" id="ARBA00022741"/>
    </source>
</evidence>
<keyword evidence="13 18" id="KW-0418">Kinase</keyword>
<reference evidence="18 19" key="1">
    <citation type="journal article" date="2021" name="ISME Commun">
        <title>Automated analysis of genomic sequences facilitates high-throughput and comprehensive description of bacteria.</title>
        <authorList>
            <person name="Hitch T.C.A."/>
        </authorList>
    </citation>
    <scope>NUCLEOTIDE SEQUENCE [LARGE SCALE GENOMIC DNA]</scope>
    <source>
        <strain evidence="18 19">Sanger_18</strain>
    </source>
</reference>
<dbReference type="PIRSF" id="PIRSF006135">
    <property type="entry name" value="CobU"/>
    <property type="match status" value="1"/>
</dbReference>
<keyword evidence="10" id="KW-0169">Cobalamin biosynthesis</keyword>
<evidence type="ECO:0000256" key="9">
    <source>
        <dbReference type="ARBA" id="ARBA00012523"/>
    </source>
</evidence>
<comment type="pathway">
    <text evidence="6">Cofactor biosynthesis; adenosylcobalamin biosynthesis; adenosylcobalamin from cob(II)yrinate a,c-diamide: step 5/7.</text>
</comment>
<evidence type="ECO:0000256" key="11">
    <source>
        <dbReference type="ARBA" id="ARBA00022679"/>
    </source>
</evidence>
<keyword evidence="14" id="KW-0067">ATP-binding</keyword>
<dbReference type="SUPFAM" id="SSF52540">
    <property type="entry name" value="P-loop containing nucleoside triphosphate hydrolases"/>
    <property type="match status" value="1"/>
</dbReference>
<comment type="catalytic activity">
    <reaction evidence="2">
        <text>adenosylcob(III)inamide phosphate + GTP + H(+) = adenosylcob(III)inamide-GDP + diphosphate</text>
        <dbReference type="Rhea" id="RHEA:22712"/>
        <dbReference type="ChEBI" id="CHEBI:15378"/>
        <dbReference type="ChEBI" id="CHEBI:33019"/>
        <dbReference type="ChEBI" id="CHEBI:37565"/>
        <dbReference type="ChEBI" id="CHEBI:58502"/>
        <dbReference type="ChEBI" id="CHEBI:60487"/>
        <dbReference type="EC" id="2.7.7.62"/>
    </reaction>
</comment>
<evidence type="ECO:0000256" key="7">
    <source>
        <dbReference type="ARBA" id="ARBA00007490"/>
    </source>
</evidence>
<comment type="pathway">
    <text evidence="5">Cofactor biosynthesis; adenosylcobalamin biosynthesis; adenosylcobalamin from cob(II)yrinate a,c-diamide: step 6/7.</text>
</comment>
<name>A0ABT2T2Y1_9FIRM</name>
<dbReference type="Proteomes" id="UP001652432">
    <property type="component" value="Unassembled WGS sequence"/>
</dbReference>
<comment type="function">
    <text evidence="4">Catalyzes ATP-dependent phosphorylation of adenosylcobinamide and addition of GMP to adenosylcobinamide phosphate.</text>
</comment>
<proteinExistence type="inferred from homology"/>
<keyword evidence="19" id="KW-1185">Reference proteome</keyword>
<dbReference type="EC" id="2.7.1.156" evidence="8"/>
<dbReference type="InterPro" id="IPR003203">
    <property type="entry name" value="CobU/CobP"/>
</dbReference>
<comment type="catalytic activity">
    <reaction evidence="3">
        <text>adenosylcob(III)inamide + GTP = adenosylcob(III)inamide phosphate + GDP + H(+)</text>
        <dbReference type="Rhea" id="RHEA:15765"/>
        <dbReference type="ChEBI" id="CHEBI:2480"/>
        <dbReference type="ChEBI" id="CHEBI:15378"/>
        <dbReference type="ChEBI" id="CHEBI:37565"/>
        <dbReference type="ChEBI" id="CHEBI:58189"/>
        <dbReference type="ChEBI" id="CHEBI:58502"/>
        <dbReference type="EC" id="2.7.1.156"/>
    </reaction>
</comment>
<dbReference type="EMBL" id="JAOQKJ010000006">
    <property type="protein sequence ID" value="MCU6744616.1"/>
    <property type="molecule type" value="Genomic_DNA"/>
</dbReference>
<gene>
    <name evidence="18" type="ORF">OCV77_08915</name>
</gene>
<evidence type="ECO:0000256" key="14">
    <source>
        <dbReference type="ARBA" id="ARBA00022840"/>
    </source>
</evidence>
<accession>A0ABT2T2Y1</accession>
<sequence length="182" mass="20258">MLRLVTGGSCSGKSAFAEKLAIEEKKKHPAGTLYYVATMVPYDEECQERIRRHRRMRKDKDFVTRECHTDLSSLTAEKEDVFLIECLSNLLANEMYEKTGRLQEKSSAPSCVEEVIAAPVRRLAGQCAAVIVVTNEVFSEGIAFPQETALYLQLLGKSNCLLARAADSVTEVICGIPVERKK</sequence>
<evidence type="ECO:0000256" key="13">
    <source>
        <dbReference type="ARBA" id="ARBA00022777"/>
    </source>
</evidence>
<evidence type="ECO:0000256" key="15">
    <source>
        <dbReference type="ARBA" id="ARBA00023134"/>
    </source>
</evidence>
<dbReference type="InterPro" id="IPR027417">
    <property type="entry name" value="P-loop_NTPase"/>
</dbReference>
<evidence type="ECO:0000256" key="2">
    <source>
        <dbReference type="ARBA" id="ARBA00000711"/>
    </source>
</evidence>
<dbReference type="PANTHER" id="PTHR34848">
    <property type="match status" value="1"/>
</dbReference>
<dbReference type="GO" id="GO:0016301">
    <property type="term" value="F:kinase activity"/>
    <property type="evidence" value="ECO:0007669"/>
    <property type="project" value="UniProtKB-KW"/>
</dbReference>
<evidence type="ECO:0000256" key="6">
    <source>
        <dbReference type="ARBA" id="ARBA00005159"/>
    </source>
</evidence>
<keyword evidence="15" id="KW-0342">GTP-binding</keyword>
<comment type="caution">
    <text evidence="18">The sequence shown here is derived from an EMBL/GenBank/DDBJ whole genome shotgun (WGS) entry which is preliminary data.</text>
</comment>
<evidence type="ECO:0000256" key="4">
    <source>
        <dbReference type="ARBA" id="ARBA00003889"/>
    </source>
</evidence>
<comment type="catalytic activity">
    <reaction evidence="1">
        <text>adenosylcob(III)inamide + ATP = adenosylcob(III)inamide phosphate + ADP + H(+)</text>
        <dbReference type="Rhea" id="RHEA:15769"/>
        <dbReference type="ChEBI" id="CHEBI:2480"/>
        <dbReference type="ChEBI" id="CHEBI:15378"/>
        <dbReference type="ChEBI" id="CHEBI:30616"/>
        <dbReference type="ChEBI" id="CHEBI:58502"/>
        <dbReference type="ChEBI" id="CHEBI:456216"/>
        <dbReference type="EC" id="2.7.1.156"/>
    </reaction>
</comment>
<evidence type="ECO:0000256" key="1">
    <source>
        <dbReference type="ARBA" id="ARBA00000312"/>
    </source>
</evidence>
<organism evidence="18 19">
    <name type="scientific">Suilimivivens aceti</name>
    <dbReference type="NCBI Taxonomy" id="2981774"/>
    <lineage>
        <taxon>Bacteria</taxon>
        <taxon>Bacillati</taxon>
        <taxon>Bacillota</taxon>
        <taxon>Clostridia</taxon>
        <taxon>Lachnospirales</taxon>
        <taxon>Lachnospiraceae</taxon>
        <taxon>Suilimivivens</taxon>
    </lineage>
</organism>
<keyword evidence="12" id="KW-0547">Nucleotide-binding</keyword>
<protein>
    <recommendedName>
        <fullName evidence="16">Adenosylcobinamide kinase</fullName>
        <ecNumber evidence="8">2.7.1.156</ecNumber>
        <ecNumber evidence="9">2.7.7.62</ecNumber>
    </recommendedName>
    <alternativeName>
        <fullName evidence="17">Adenosylcobinamide-phosphate guanylyltransferase</fullName>
    </alternativeName>
</protein>
<comment type="similarity">
    <text evidence="7">Belongs to the CobU/CobP family.</text>
</comment>
<dbReference type="GO" id="GO:0016779">
    <property type="term" value="F:nucleotidyltransferase activity"/>
    <property type="evidence" value="ECO:0007669"/>
    <property type="project" value="UniProtKB-KW"/>
</dbReference>
<evidence type="ECO:0000256" key="5">
    <source>
        <dbReference type="ARBA" id="ARBA00004692"/>
    </source>
</evidence>
<dbReference type="RefSeq" id="WP_262574701.1">
    <property type="nucleotide sequence ID" value="NZ_JAOQKJ010000006.1"/>
</dbReference>
<dbReference type="Pfam" id="PF02283">
    <property type="entry name" value="CobU"/>
    <property type="match status" value="1"/>
</dbReference>
<dbReference type="PANTHER" id="PTHR34848:SF1">
    <property type="entry name" value="BIFUNCTIONAL ADENOSYLCOBALAMIN BIOSYNTHESIS PROTEIN COBU"/>
    <property type="match status" value="1"/>
</dbReference>
<evidence type="ECO:0000256" key="3">
    <source>
        <dbReference type="ARBA" id="ARBA00001522"/>
    </source>
</evidence>
<keyword evidence="18" id="KW-0548">Nucleotidyltransferase</keyword>
<evidence type="ECO:0000313" key="18">
    <source>
        <dbReference type="EMBL" id="MCU6744616.1"/>
    </source>
</evidence>
<dbReference type="EC" id="2.7.7.62" evidence="9"/>
<evidence type="ECO:0000256" key="16">
    <source>
        <dbReference type="ARBA" id="ARBA00029570"/>
    </source>
</evidence>
<dbReference type="Gene3D" id="3.40.50.300">
    <property type="entry name" value="P-loop containing nucleotide triphosphate hydrolases"/>
    <property type="match status" value="1"/>
</dbReference>
<evidence type="ECO:0000256" key="17">
    <source>
        <dbReference type="ARBA" id="ARBA00030571"/>
    </source>
</evidence>
<keyword evidence="11" id="KW-0808">Transferase</keyword>
<evidence type="ECO:0000256" key="8">
    <source>
        <dbReference type="ARBA" id="ARBA00012016"/>
    </source>
</evidence>
<evidence type="ECO:0000256" key="10">
    <source>
        <dbReference type="ARBA" id="ARBA00022573"/>
    </source>
</evidence>